<reference evidence="1" key="1">
    <citation type="submission" date="2022-10" db="EMBL/GenBank/DDBJ databases">
        <authorList>
            <person name="Chen Y."/>
            <person name="Dougan E. K."/>
            <person name="Chan C."/>
            <person name="Rhodes N."/>
            <person name="Thang M."/>
        </authorList>
    </citation>
    <scope>NUCLEOTIDE SEQUENCE</scope>
</reference>
<accession>A0A9P1BPR6</accession>
<evidence type="ECO:0000313" key="2">
    <source>
        <dbReference type="EMBL" id="CAL1129628.1"/>
    </source>
</evidence>
<protein>
    <submittedName>
        <fullName evidence="1">Uncharacterized protein</fullName>
    </submittedName>
</protein>
<dbReference type="EMBL" id="CAMXCT030000257">
    <property type="protein sequence ID" value="CAL4763565.1"/>
    <property type="molecule type" value="Genomic_DNA"/>
</dbReference>
<proteinExistence type="predicted"/>
<evidence type="ECO:0000313" key="3">
    <source>
        <dbReference type="Proteomes" id="UP001152797"/>
    </source>
</evidence>
<dbReference type="AlphaFoldDB" id="A0A9P1BPR6"/>
<sequence length="49" mass="5489">MIDCEQPSNRRLGHLLHLWESSRLLLQSCAAYLVPPCLGQFPIDEVPAA</sequence>
<evidence type="ECO:0000313" key="1">
    <source>
        <dbReference type="EMBL" id="CAI3976253.1"/>
    </source>
</evidence>
<gene>
    <name evidence="1" type="ORF">C1SCF055_LOCUS4489</name>
</gene>
<dbReference type="Proteomes" id="UP001152797">
    <property type="component" value="Unassembled WGS sequence"/>
</dbReference>
<dbReference type="EMBL" id="CAMXCT010000257">
    <property type="protein sequence ID" value="CAI3976253.1"/>
    <property type="molecule type" value="Genomic_DNA"/>
</dbReference>
<reference evidence="2" key="2">
    <citation type="submission" date="2024-04" db="EMBL/GenBank/DDBJ databases">
        <authorList>
            <person name="Chen Y."/>
            <person name="Shah S."/>
            <person name="Dougan E. K."/>
            <person name="Thang M."/>
            <person name="Chan C."/>
        </authorList>
    </citation>
    <scope>NUCLEOTIDE SEQUENCE [LARGE SCALE GENOMIC DNA]</scope>
</reference>
<name>A0A9P1BPR6_9DINO</name>
<comment type="caution">
    <text evidence="1">The sequence shown here is derived from an EMBL/GenBank/DDBJ whole genome shotgun (WGS) entry which is preliminary data.</text>
</comment>
<keyword evidence="3" id="KW-1185">Reference proteome</keyword>
<organism evidence="1">
    <name type="scientific">Cladocopium goreaui</name>
    <dbReference type="NCBI Taxonomy" id="2562237"/>
    <lineage>
        <taxon>Eukaryota</taxon>
        <taxon>Sar</taxon>
        <taxon>Alveolata</taxon>
        <taxon>Dinophyceae</taxon>
        <taxon>Suessiales</taxon>
        <taxon>Symbiodiniaceae</taxon>
        <taxon>Cladocopium</taxon>
    </lineage>
</organism>
<dbReference type="EMBL" id="CAMXCT020000257">
    <property type="protein sequence ID" value="CAL1129628.1"/>
    <property type="molecule type" value="Genomic_DNA"/>
</dbReference>